<comment type="similarity">
    <text evidence="1">Belongs to the glutamate-gated ion channel (TC 1.A.10.1) family.</text>
</comment>
<organism evidence="4 5">
    <name type="scientific">Scylla paramamosain</name>
    <name type="common">Mud crab</name>
    <dbReference type="NCBI Taxonomy" id="85552"/>
    <lineage>
        <taxon>Eukaryota</taxon>
        <taxon>Metazoa</taxon>
        <taxon>Ecdysozoa</taxon>
        <taxon>Arthropoda</taxon>
        <taxon>Crustacea</taxon>
        <taxon>Multicrustacea</taxon>
        <taxon>Malacostraca</taxon>
        <taxon>Eumalacostraca</taxon>
        <taxon>Eucarida</taxon>
        <taxon>Decapoda</taxon>
        <taxon>Pleocyemata</taxon>
        <taxon>Brachyura</taxon>
        <taxon>Eubrachyura</taxon>
        <taxon>Portunoidea</taxon>
        <taxon>Portunidae</taxon>
        <taxon>Portuninae</taxon>
        <taxon>Scylla</taxon>
    </lineage>
</organism>
<dbReference type="GO" id="GO:0015276">
    <property type="term" value="F:ligand-gated monoatomic ion channel activity"/>
    <property type="evidence" value="ECO:0007669"/>
    <property type="project" value="InterPro"/>
</dbReference>
<keyword evidence="2" id="KW-0812">Transmembrane</keyword>
<keyword evidence="2" id="KW-1133">Transmembrane helix</keyword>
<sequence length="99" mass="10974">MLVELNIPSVFTTSPPSSLLPASTWWPSGSALRIVAGTWLLMVLILTTVYRSNLKAMIIIPKMRLPFNSMAELLETDIPCYVPRGSIIHLLMEVLHAPS</sequence>
<feature type="transmembrane region" description="Helical" evidence="2">
    <location>
        <begin position="30"/>
        <end position="50"/>
    </location>
</feature>
<dbReference type="Pfam" id="PF00060">
    <property type="entry name" value="Lig_chan"/>
    <property type="match status" value="1"/>
</dbReference>
<dbReference type="GO" id="GO:0016020">
    <property type="term" value="C:membrane"/>
    <property type="evidence" value="ECO:0007669"/>
    <property type="project" value="InterPro"/>
</dbReference>
<protein>
    <recommendedName>
        <fullName evidence="3">Ionotropic glutamate receptor C-terminal domain-containing protein</fullName>
    </recommendedName>
</protein>
<dbReference type="InterPro" id="IPR001320">
    <property type="entry name" value="Iontro_rcpt_C"/>
</dbReference>
<dbReference type="Gene3D" id="1.10.287.70">
    <property type="match status" value="1"/>
</dbReference>
<dbReference type="Proteomes" id="UP001487740">
    <property type="component" value="Unassembled WGS sequence"/>
</dbReference>
<evidence type="ECO:0000259" key="3">
    <source>
        <dbReference type="Pfam" id="PF00060"/>
    </source>
</evidence>
<evidence type="ECO:0000256" key="2">
    <source>
        <dbReference type="SAM" id="Phobius"/>
    </source>
</evidence>
<evidence type="ECO:0000313" key="4">
    <source>
        <dbReference type="EMBL" id="KAK8384243.1"/>
    </source>
</evidence>
<gene>
    <name evidence="4" type="ORF">O3P69_009179</name>
</gene>
<dbReference type="AlphaFoldDB" id="A0AAW0TAM2"/>
<keyword evidence="5" id="KW-1185">Reference proteome</keyword>
<evidence type="ECO:0000313" key="5">
    <source>
        <dbReference type="Proteomes" id="UP001487740"/>
    </source>
</evidence>
<accession>A0AAW0TAM2</accession>
<keyword evidence="2" id="KW-0472">Membrane</keyword>
<evidence type="ECO:0000256" key="1">
    <source>
        <dbReference type="ARBA" id="ARBA00008685"/>
    </source>
</evidence>
<name>A0AAW0TAM2_SCYPA</name>
<comment type="caution">
    <text evidence="4">The sequence shown here is derived from an EMBL/GenBank/DDBJ whole genome shotgun (WGS) entry which is preliminary data.</text>
</comment>
<feature type="domain" description="Ionotropic glutamate receptor C-terminal" evidence="3">
    <location>
        <begin position="27"/>
        <end position="77"/>
    </location>
</feature>
<proteinExistence type="inferred from homology"/>
<reference evidence="4 5" key="1">
    <citation type="submission" date="2023-03" db="EMBL/GenBank/DDBJ databases">
        <title>High-quality genome of Scylla paramamosain provides insights in environmental adaptation.</title>
        <authorList>
            <person name="Zhang L."/>
        </authorList>
    </citation>
    <scope>NUCLEOTIDE SEQUENCE [LARGE SCALE GENOMIC DNA]</scope>
    <source>
        <strain evidence="4">LZ_2023a</strain>
        <tissue evidence="4">Muscle</tissue>
    </source>
</reference>
<dbReference type="EMBL" id="JARAKH010000035">
    <property type="protein sequence ID" value="KAK8384243.1"/>
    <property type="molecule type" value="Genomic_DNA"/>
</dbReference>